<dbReference type="Gene3D" id="1.10.260.40">
    <property type="entry name" value="lambda repressor-like DNA-binding domains"/>
    <property type="match status" value="1"/>
</dbReference>
<proteinExistence type="predicted"/>
<name>A0ABS1L2V4_9BACT</name>
<dbReference type="SMART" id="SM00354">
    <property type="entry name" value="HTH_LACI"/>
    <property type="match status" value="1"/>
</dbReference>
<dbReference type="InterPro" id="IPR010982">
    <property type="entry name" value="Lambda_DNA-bd_dom_sf"/>
</dbReference>
<gene>
    <name evidence="5" type="ORF">JI741_31405</name>
</gene>
<accession>A0ABS1L2V4</accession>
<dbReference type="InterPro" id="IPR046335">
    <property type="entry name" value="LacI/GalR-like_sensor"/>
</dbReference>
<dbReference type="RefSeq" id="WP_202016415.1">
    <property type="nucleotide sequence ID" value="NZ_JAERRB010000019.1"/>
</dbReference>
<dbReference type="CDD" id="cd06267">
    <property type="entry name" value="PBP1_LacI_sugar_binding-like"/>
    <property type="match status" value="1"/>
</dbReference>
<dbReference type="PANTHER" id="PTHR30146">
    <property type="entry name" value="LACI-RELATED TRANSCRIPTIONAL REPRESSOR"/>
    <property type="match status" value="1"/>
</dbReference>
<dbReference type="PANTHER" id="PTHR30146:SF109">
    <property type="entry name" value="HTH-TYPE TRANSCRIPTIONAL REGULATOR GALS"/>
    <property type="match status" value="1"/>
</dbReference>
<dbReference type="Proteomes" id="UP000613030">
    <property type="component" value="Unassembled WGS sequence"/>
</dbReference>
<evidence type="ECO:0000256" key="2">
    <source>
        <dbReference type="ARBA" id="ARBA00023125"/>
    </source>
</evidence>
<keyword evidence="3" id="KW-0804">Transcription</keyword>
<dbReference type="EMBL" id="JAERRB010000019">
    <property type="protein sequence ID" value="MBL0745783.1"/>
    <property type="molecule type" value="Genomic_DNA"/>
</dbReference>
<evidence type="ECO:0000256" key="1">
    <source>
        <dbReference type="ARBA" id="ARBA00023015"/>
    </source>
</evidence>
<dbReference type="SUPFAM" id="SSF47413">
    <property type="entry name" value="lambda repressor-like DNA-binding domains"/>
    <property type="match status" value="1"/>
</dbReference>
<dbReference type="PROSITE" id="PS50932">
    <property type="entry name" value="HTH_LACI_2"/>
    <property type="match status" value="1"/>
</dbReference>
<sequence length="347" mass="38120">MKKKSTIVDIAARVGITPSAVSKALHGNTRISDDTRNAVLKAAQELGYQQNSMASALRTGRTGLIGILVPGIHYSFFSSAIKGAEEVLSDAGYSVMISQSKDSQEQEKKQLDGFVRANVEGVIASLGMETKQVGFYQEFSKDRPLVLFDRVFEDESISNIVIDDFQAAVKVVDHLAEMGYRRIAHLGGYSHILAFNKRMEGYKYGLVKHGLPVLDHFIFESSPDKDFAMAVMESLFNLPDPPDAVVAASDYLALGVLNFAKSRQIDVPGQLGIVGFSNEELTKHITPSLTTVDQFSEAMGQAAAELLLDQISCIHKGQEAVSQRRVFIPKLIVRDSTRRELHLANDE</sequence>
<dbReference type="CDD" id="cd01392">
    <property type="entry name" value="HTH_LacI"/>
    <property type="match status" value="1"/>
</dbReference>
<evidence type="ECO:0000256" key="3">
    <source>
        <dbReference type="ARBA" id="ARBA00023163"/>
    </source>
</evidence>
<keyword evidence="6" id="KW-1185">Reference proteome</keyword>
<evidence type="ECO:0000313" key="6">
    <source>
        <dbReference type="Proteomes" id="UP000613030"/>
    </source>
</evidence>
<keyword evidence="1" id="KW-0805">Transcription regulation</keyword>
<keyword evidence="2 5" id="KW-0238">DNA-binding</keyword>
<dbReference type="InterPro" id="IPR028082">
    <property type="entry name" value="Peripla_BP_I"/>
</dbReference>
<feature type="domain" description="HTH lacI-type" evidence="4">
    <location>
        <begin position="5"/>
        <end position="59"/>
    </location>
</feature>
<evidence type="ECO:0000259" key="4">
    <source>
        <dbReference type="PROSITE" id="PS50932"/>
    </source>
</evidence>
<dbReference type="Gene3D" id="3.40.50.2300">
    <property type="match status" value="2"/>
</dbReference>
<dbReference type="GO" id="GO:0003677">
    <property type="term" value="F:DNA binding"/>
    <property type="evidence" value="ECO:0007669"/>
    <property type="project" value="UniProtKB-KW"/>
</dbReference>
<dbReference type="Pfam" id="PF13377">
    <property type="entry name" value="Peripla_BP_3"/>
    <property type="match status" value="1"/>
</dbReference>
<protein>
    <submittedName>
        <fullName evidence="5">LacI family DNA-binding transcriptional regulator</fullName>
    </submittedName>
</protein>
<comment type="caution">
    <text evidence="5">The sequence shown here is derived from an EMBL/GenBank/DDBJ whole genome shotgun (WGS) entry which is preliminary data.</text>
</comment>
<dbReference type="InterPro" id="IPR000843">
    <property type="entry name" value="HTH_LacI"/>
</dbReference>
<reference evidence="5 6" key="1">
    <citation type="submission" date="2021-01" db="EMBL/GenBank/DDBJ databases">
        <title>Chryseolinea sp. Jin1 Genome sequencing and assembly.</title>
        <authorList>
            <person name="Kim I."/>
        </authorList>
    </citation>
    <scope>NUCLEOTIDE SEQUENCE [LARGE SCALE GENOMIC DNA]</scope>
    <source>
        <strain evidence="5 6">Jin1</strain>
    </source>
</reference>
<dbReference type="Pfam" id="PF00356">
    <property type="entry name" value="LacI"/>
    <property type="match status" value="1"/>
</dbReference>
<evidence type="ECO:0000313" key="5">
    <source>
        <dbReference type="EMBL" id="MBL0745783.1"/>
    </source>
</evidence>
<dbReference type="SUPFAM" id="SSF53822">
    <property type="entry name" value="Periplasmic binding protein-like I"/>
    <property type="match status" value="1"/>
</dbReference>
<organism evidence="5 6">
    <name type="scientific">Chryseolinea lacunae</name>
    <dbReference type="NCBI Taxonomy" id="2801331"/>
    <lineage>
        <taxon>Bacteria</taxon>
        <taxon>Pseudomonadati</taxon>
        <taxon>Bacteroidota</taxon>
        <taxon>Cytophagia</taxon>
        <taxon>Cytophagales</taxon>
        <taxon>Fulvivirgaceae</taxon>
        <taxon>Chryseolinea</taxon>
    </lineage>
</organism>